<feature type="domain" description="Primosomal protein N' 3' DNA-binding" evidence="1">
    <location>
        <begin position="12"/>
        <end position="88"/>
    </location>
</feature>
<dbReference type="AlphaFoldDB" id="K1TM50"/>
<reference evidence="2" key="1">
    <citation type="journal article" date="2013" name="Environ. Microbiol.">
        <title>Microbiota from the distal guts of lean and obese adolescents exhibit partial functional redundancy besides clear differences in community structure.</title>
        <authorList>
            <person name="Ferrer M."/>
            <person name="Ruiz A."/>
            <person name="Lanza F."/>
            <person name="Haange S.B."/>
            <person name="Oberbach A."/>
            <person name="Till H."/>
            <person name="Bargiela R."/>
            <person name="Campoy C."/>
            <person name="Segura M.T."/>
            <person name="Richter M."/>
            <person name="von Bergen M."/>
            <person name="Seifert J."/>
            <person name="Suarez A."/>
        </authorList>
    </citation>
    <scope>NUCLEOTIDE SEQUENCE</scope>
</reference>
<accession>K1TM50</accession>
<dbReference type="InterPro" id="IPR041222">
    <property type="entry name" value="PriA_3primeBD"/>
</dbReference>
<dbReference type="InterPro" id="IPR042115">
    <property type="entry name" value="PriA_3primeBD_sf"/>
</dbReference>
<organism evidence="2">
    <name type="scientific">human gut metagenome</name>
    <dbReference type="NCBI Taxonomy" id="408170"/>
    <lineage>
        <taxon>unclassified sequences</taxon>
        <taxon>metagenomes</taxon>
        <taxon>organismal metagenomes</taxon>
    </lineage>
</organism>
<evidence type="ECO:0000313" key="2">
    <source>
        <dbReference type="EMBL" id="EKC68654.1"/>
    </source>
</evidence>
<protein>
    <submittedName>
        <fullName evidence="2">Primosomal protein N</fullName>
    </submittedName>
</protein>
<comment type="caution">
    <text evidence="2">The sequence shown here is derived from an EMBL/GenBank/DDBJ whole genome shotgun (WGS) entry which is preliminary data.</text>
</comment>
<dbReference type="EMBL" id="AJWZ01003283">
    <property type="protein sequence ID" value="EKC68654.1"/>
    <property type="molecule type" value="Genomic_DNA"/>
</dbReference>
<gene>
    <name evidence="2" type="ORF">OBE_04818</name>
</gene>
<dbReference type="Pfam" id="PF17764">
    <property type="entry name" value="PriA_3primeBD"/>
    <property type="match status" value="1"/>
</dbReference>
<dbReference type="Gene3D" id="3.40.1440.60">
    <property type="entry name" value="PriA, 3(prime) DNA-binding domain"/>
    <property type="match status" value="1"/>
</dbReference>
<proteinExistence type="predicted"/>
<sequence length="88" mass="9720">MSGRYDKAIVSVVVDKALYSFDNEFDYYLPQGVKASIGQRVIVPFGKGGKKRVGLVTGFKQNADYGRLKDIYCVINDGVILGDEALRL</sequence>
<feature type="non-terminal residue" evidence="2">
    <location>
        <position position="88"/>
    </location>
</feature>
<name>K1TM50_9ZZZZ</name>
<dbReference type="GO" id="GO:0003677">
    <property type="term" value="F:DNA binding"/>
    <property type="evidence" value="ECO:0007669"/>
    <property type="project" value="InterPro"/>
</dbReference>
<evidence type="ECO:0000259" key="1">
    <source>
        <dbReference type="Pfam" id="PF17764"/>
    </source>
</evidence>